<dbReference type="Proteomes" id="UP000319468">
    <property type="component" value="Unassembled WGS sequence"/>
</dbReference>
<comment type="caution">
    <text evidence="2">The sequence shown here is derived from an EMBL/GenBank/DDBJ whole genome shotgun (WGS) entry which is preliminary data.</text>
</comment>
<proteinExistence type="predicted"/>
<gene>
    <name evidence="2" type="ORF">B0X69_06110</name>
</gene>
<dbReference type="RefSeq" id="WP_158077619.1">
    <property type="nucleotide sequence ID" value="NZ_MUPM01000223.1"/>
</dbReference>
<evidence type="ECO:0000259" key="1">
    <source>
        <dbReference type="Pfam" id="PF12323"/>
    </source>
</evidence>
<evidence type="ECO:0000313" key="3">
    <source>
        <dbReference type="Proteomes" id="UP000319468"/>
    </source>
</evidence>
<organism evidence="2 3">
    <name type="scientific">Helicobacter pylori</name>
    <name type="common">Campylobacter pylori</name>
    <dbReference type="NCBI Taxonomy" id="210"/>
    <lineage>
        <taxon>Bacteria</taxon>
        <taxon>Pseudomonadati</taxon>
        <taxon>Campylobacterota</taxon>
        <taxon>Epsilonproteobacteria</taxon>
        <taxon>Campylobacterales</taxon>
        <taxon>Helicobacteraceae</taxon>
        <taxon>Helicobacter</taxon>
    </lineage>
</organism>
<sequence>MKVNKGFKFRLYPTKEQQDKLQHCFFVYNQAYNIGLNLLQEQYET</sequence>
<dbReference type="Pfam" id="PF12323">
    <property type="entry name" value="HTH_OrfB_IS605"/>
    <property type="match status" value="1"/>
</dbReference>
<reference evidence="2 3" key="1">
    <citation type="journal article" date="2017" name="Front. Cell. Infect. Microbiol.">
        <title>Whole Genome Sequence and Phylogenetic Analysis Show Helicobacter pylori Strains from Latin America Have Followed a Unique Evolution Pathway.</title>
        <authorList>
            <person name="Munoz-Ramirez Z.Y."/>
            <person name="Mendez-Tenorio A."/>
            <person name="Kato I."/>
            <person name="Bravo M.M."/>
            <person name="Rizzato C."/>
            <person name="Thorell K."/>
            <person name="Torres R.C."/>
            <person name="Aviles-Jimenez F."/>
            <person name="Camorlinga M."/>
            <person name="Canzian F."/>
            <person name="Torres J."/>
        </authorList>
    </citation>
    <scope>NUCLEOTIDE SEQUENCE [LARGE SCALE GENOMIC DNA]</scope>
    <source>
        <strain evidence="2 3">CM22347</strain>
    </source>
</reference>
<feature type="domain" description="Transposase putative helix-turn-helix" evidence="1">
    <location>
        <begin position="1"/>
        <end position="44"/>
    </location>
</feature>
<feature type="non-terminal residue" evidence="2">
    <location>
        <position position="45"/>
    </location>
</feature>
<name>A0A4Y4WV04_HELPX</name>
<dbReference type="AlphaFoldDB" id="A0A4Y4WV04"/>
<protein>
    <submittedName>
        <fullName evidence="2">Transposase</fullName>
    </submittedName>
</protein>
<dbReference type="InterPro" id="IPR021027">
    <property type="entry name" value="Transposase_put_HTH"/>
</dbReference>
<accession>A0A4Y4WV04</accession>
<dbReference type="EMBL" id="MUPM01000223">
    <property type="protein sequence ID" value="OOQ31286.1"/>
    <property type="molecule type" value="Genomic_DNA"/>
</dbReference>
<evidence type="ECO:0000313" key="2">
    <source>
        <dbReference type="EMBL" id="OOQ31286.1"/>
    </source>
</evidence>